<feature type="compositionally biased region" description="Pro residues" evidence="5">
    <location>
        <begin position="110"/>
        <end position="120"/>
    </location>
</feature>
<dbReference type="PANTHER" id="PTHR30011:SF16">
    <property type="entry name" value="C2H2 FINGER DOMAIN TRANSCRIPTION FACTOR (EUROFUNG)-RELATED"/>
    <property type="match status" value="1"/>
</dbReference>
<feature type="region of interest" description="Disordered" evidence="5">
    <location>
        <begin position="100"/>
        <end position="124"/>
    </location>
</feature>
<keyword evidence="3" id="KW-0560">Oxidoreductase</keyword>
<evidence type="ECO:0000313" key="7">
    <source>
        <dbReference type="Proteomes" id="UP000249340"/>
    </source>
</evidence>
<dbReference type="Proteomes" id="UP000249340">
    <property type="component" value="Chromosome"/>
</dbReference>
<dbReference type="InterPro" id="IPR036661">
    <property type="entry name" value="Luciferase-like_sf"/>
</dbReference>
<gene>
    <name evidence="6" type="ORF">C7M71_025255</name>
</gene>
<keyword evidence="4" id="KW-0503">Monooxygenase</keyword>
<evidence type="ECO:0000313" key="6">
    <source>
        <dbReference type="EMBL" id="AXI80210.1"/>
    </source>
</evidence>
<keyword evidence="2" id="KW-0288">FMN</keyword>
<dbReference type="InterPro" id="IPR051260">
    <property type="entry name" value="Diverse_substr_monoxygenases"/>
</dbReference>
<sequence>MGIVDAGTALHLAVALDGAPGGEPPPAVPAPLAVWADRAAEAERGLLDLLTLDDSHAPPPGAGFILGDTAGEAAERSREVALRQVTAAVALTRIGQLWGADLSGRDPDDPPPPPAGPPGSPAAGLYARAAAEGLSIRELAIRSLLRHTFVGTPAEVAARIDGNAQTGAADGYILAGHLNPVGFDEFTDRVVPHLQERGVLRTAYTEGATLRENLGLTARQPSAVR</sequence>
<keyword evidence="1" id="KW-0285">Flavoprotein</keyword>
<dbReference type="GO" id="GO:0004497">
    <property type="term" value="F:monooxygenase activity"/>
    <property type="evidence" value="ECO:0007669"/>
    <property type="project" value="UniProtKB-KW"/>
</dbReference>
<protein>
    <submittedName>
        <fullName evidence="6">Uncharacterized protein</fullName>
    </submittedName>
</protein>
<accession>A0A345T2K5</accession>
<proteinExistence type="predicted"/>
<evidence type="ECO:0000256" key="3">
    <source>
        <dbReference type="ARBA" id="ARBA00023002"/>
    </source>
</evidence>
<dbReference type="Gene3D" id="3.20.20.30">
    <property type="entry name" value="Luciferase-like domain"/>
    <property type="match status" value="1"/>
</dbReference>
<name>A0A345T2K5_9ACTN</name>
<dbReference type="OrthoDB" id="3265338at2"/>
<evidence type="ECO:0000256" key="2">
    <source>
        <dbReference type="ARBA" id="ARBA00022643"/>
    </source>
</evidence>
<reference evidence="7" key="1">
    <citation type="submission" date="2018-07" db="EMBL/GenBank/DDBJ databases">
        <title>Streptacidiphilus bronchialis DSM 106435 chromosome.</title>
        <authorList>
            <person name="Batra D."/>
            <person name="Gulvik C.A."/>
        </authorList>
    </citation>
    <scope>NUCLEOTIDE SEQUENCE [LARGE SCALE GENOMIC DNA]</scope>
    <source>
        <strain evidence="7">DSM 106435</strain>
    </source>
</reference>
<dbReference type="GO" id="GO:0016705">
    <property type="term" value="F:oxidoreductase activity, acting on paired donors, with incorporation or reduction of molecular oxygen"/>
    <property type="evidence" value="ECO:0007669"/>
    <property type="project" value="InterPro"/>
</dbReference>
<dbReference type="EMBL" id="CP031264">
    <property type="protein sequence ID" value="AXI80210.1"/>
    <property type="molecule type" value="Genomic_DNA"/>
</dbReference>
<dbReference type="KEGG" id="stri:C7M71_025255"/>
<organism evidence="6 7">
    <name type="scientific">Peterkaempfera bronchialis</name>
    <dbReference type="NCBI Taxonomy" id="2126346"/>
    <lineage>
        <taxon>Bacteria</taxon>
        <taxon>Bacillati</taxon>
        <taxon>Actinomycetota</taxon>
        <taxon>Actinomycetes</taxon>
        <taxon>Kitasatosporales</taxon>
        <taxon>Streptomycetaceae</taxon>
        <taxon>Peterkaempfera</taxon>
    </lineage>
</organism>
<dbReference type="SUPFAM" id="SSF51679">
    <property type="entry name" value="Bacterial luciferase-like"/>
    <property type="match status" value="1"/>
</dbReference>
<dbReference type="PANTHER" id="PTHR30011">
    <property type="entry name" value="ALKANESULFONATE MONOOXYGENASE-RELATED"/>
    <property type="match status" value="1"/>
</dbReference>
<evidence type="ECO:0000256" key="5">
    <source>
        <dbReference type="SAM" id="MobiDB-lite"/>
    </source>
</evidence>
<evidence type="ECO:0000256" key="4">
    <source>
        <dbReference type="ARBA" id="ARBA00023033"/>
    </source>
</evidence>
<keyword evidence="7" id="KW-1185">Reference proteome</keyword>
<dbReference type="AlphaFoldDB" id="A0A345T2K5"/>
<evidence type="ECO:0000256" key="1">
    <source>
        <dbReference type="ARBA" id="ARBA00022630"/>
    </source>
</evidence>